<name>A0A1H2ZPD2_9FLAO</name>
<evidence type="ECO:0000256" key="1">
    <source>
        <dbReference type="ARBA" id="ARBA00023015"/>
    </source>
</evidence>
<dbReference type="Gene3D" id="3.30.450.40">
    <property type="match status" value="1"/>
</dbReference>
<dbReference type="OrthoDB" id="9791752at2"/>
<feature type="domain" description="IclR-ED" evidence="5">
    <location>
        <begin position="93"/>
        <end position="275"/>
    </location>
</feature>
<dbReference type="Gene3D" id="1.10.10.10">
    <property type="entry name" value="Winged helix-like DNA-binding domain superfamily/Winged helix DNA-binding domain"/>
    <property type="match status" value="1"/>
</dbReference>
<evidence type="ECO:0000313" key="7">
    <source>
        <dbReference type="Proteomes" id="UP000199595"/>
    </source>
</evidence>
<dbReference type="SUPFAM" id="SSF55781">
    <property type="entry name" value="GAF domain-like"/>
    <property type="match status" value="1"/>
</dbReference>
<dbReference type="InterPro" id="IPR036390">
    <property type="entry name" value="WH_DNA-bd_sf"/>
</dbReference>
<protein>
    <submittedName>
        <fullName evidence="6">Transcriptional regulator, IclR family</fullName>
    </submittedName>
</protein>
<dbReference type="STRING" id="762486.SAMN05444411_103321"/>
<dbReference type="PROSITE" id="PS51077">
    <property type="entry name" value="HTH_ICLR"/>
    <property type="match status" value="1"/>
</dbReference>
<dbReference type="Proteomes" id="UP000199595">
    <property type="component" value="Unassembled WGS sequence"/>
</dbReference>
<dbReference type="SUPFAM" id="SSF46785">
    <property type="entry name" value="Winged helix' DNA-binding domain"/>
    <property type="match status" value="1"/>
</dbReference>
<dbReference type="PANTHER" id="PTHR30136">
    <property type="entry name" value="HELIX-TURN-HELIX TRANSCRIPTIONAL REGULATOR, ICLR FAMILY"/>
    <property type="match status" value="1"/>
</dbReference>
<dbReference type="InterPro" id="IPR036388">
    <property type="entry name" value="WH-like_DNA-bd_sf"/>
</dbReference>
<dbReference type="SMART" id="SM00346">
    <property type="entry name" value="HTH_ICLR"/>
    <property type="match status" value="1"/>
</dbReference>
<keyword evidence="7" id="KW-1185">Reference proteome</keyword>
<keyword evidence="1" id="KW-0805">Transcription regulation</keyword>
<reference evidence="6 7" key="1">
    <citation type="submission" date="2016-10" db="EMBL/GenBank/DDBJ databases">
        <authorList>
            <person name="de Groot N.N."/>
        </authorList>
    </citation>
    <scope>NUCLEOTIDE SEQUENCE [LARGE SCALE GENOMIC DNA]</scope>
    <source>
        <strain evidence="6 7">DSM 24956</strain>
    </source>
</reference>
<proteinExistence type="predicted"/>
<dbReference type="GO" id="GO:0045892">
    <property type="term" value="P:negative regulation of DNA-templated transcription"/>
    <property type="evidence" value="ECO:0007669"/>
    <property type="project" value="TreeGrafter"/>
</dbReference>
<dbReference type="InterPro" id="IPR050707">
    <property type="entry name" value="HTH_MetabolicPath_Reg"/>
</dbReference>
<keyword evidence="3" id="KW-0804">Transcription</keyword>
<dbReference type="InterPro" id="IPR014757">
    <property type="entry name" value="Tscrpt_reg_IclR_C"/>
</dbReference>
<dbReference type="PANTHER" id="PTHR30136:SF7">
    <property type="entry name" value="HTH-TYPE TRANSCRIPTIONAL REGULATOR KDGR-RELATED"/>
    <property type="match status" value="1"/>
</dbReference>
<dbReference type="RefSeq" id="WP_090122688.1">
    <property type="nucleotide sequence ID" value="NZ_FNNJ01000003.1"/>
</dbReference>
<dbReference type="EMBL" id="FNNJ01000003">
    <property type="protein sequence ID" value="SDX19257.1"/>
    <property type="molecule type" value="Genomic_DNA"/>
</dbReference>
<dbReference type="PROSITE" id="PS51078">
    <property type="entry name" value="ICLR_ED"/>
    <property type="match status" value="1"/>
</dbReference>
<evidence type="ECO:0000313" key="6">
    <source>
        <dbReference type="EMBL" id="SDX19257.1"/>
    </source>
</evidence>
<dbReference type="GO" id="GO:0003677">
    <property type="term" value="F:DNA binding"/>
    <property type="evidence" value="ECO:0007669"/>
    <property type="project" value="UniProtKB-KW"/>
</dbReference>
<dbReference type="Pfam" id="PF09339">
    <property type="entry name" value="HTH_IclR"/>
    <property type="match status" value="1"/>
</dbReference>
<evidence type="ECO:0000256" key="2">
    <source>
        <dbReference type="ARBA" id="ARBA00023125"/>
    </source>
</evidence>
<gene>
    <name evidence="6" type="ORF">SAMN05444411_103321</name>
</gene>
<dbReference type="InterPro" id="IPR029016">
    <property type="entry name" value="GAF-like_dom_sf"/>
</dbReference>
<dbReference type="GO" id="GO:0003700">
    <property type="term" value="F:DNA-binding transcription factor activity"/>
    <property type="evidence" value="ECO:0007669"/>
    <property type="project" value="TreeGrafter"/>
</dbReference>
<evidence type="ECO:0000256" key="3">
    <source>
        <dbReference type="ARBA" id="ARBA00023163"/>
    </source>
</evidence>
<dbReference type="InterPro" id="IPR005471">
    <property type="entry name" value="Tscrpt_reg_IclR_N"/>
</dbReference>
<organism evidence="6 7">
    <name type="scientific">Lutibacter oricola</name>
    <dbReference type="NCBI Taxonomy" id="762486"/>
    <lineage>
        <taxon>Bacteria</taxon>
        <taxon>Pseudomonadati</taxon>
        <taxon>Bacteroidota</taxon>
        <taxon>Flavobacteriia</taxon>
        <taxon>Flavobacteriales</taxon>
        <taxon>Flavobacteriaceae</taxon>
        <taxon>Lutibacter</taxon>
    </lineage>
</organism>
<dbReference type="AlphaFoldDB" id="A0A1H2ZPD2"/>
<dbReference type="Pfam" id="PF01614">
    <property type="entry name" value="IclR_C"/>
    <property type="match status" value="1"/>
</dbReference>
<accession>A0A1H2ZPD2</accession>
<sequence length="275" mass="30900">MKPPRTQIDLLNLPLIKEPMAKNTQPKYNTPALDKGLDILEFLSKEGVPLSQVEIAQGINRTPSEIYRMLVCLEERGYLTRGSNAGKYRLSLKMYGLSHRHTPFDELKRVARYPMQSLSESTRQSCHLSIMNNDQLLIISQMRSPSAVSLSIEEGTHFPLSKTTSGSVFLSTLTQKRRKEILERDPHFPKWTKTEQQDLLTFINKVEKDGYSFSNSKLTSGVTDIAVPIGINESGINAVLAISVFTSSLESDQNLNTILLALQKTQAEINKYLGE</sequence>
<keyword evidence="2" id="KW-0238">DNA-binding</keyword>
<feature type="domain" description="HTH iclR-type" evidence="4">
    <location>
        <begin position="30"/>
        <end position="92"/>
    </location>
</feature>
<evidence type="ECO:0000259" key="4">
    <source>
        <dbReference type="PROSITE" id="PS51077"/>
    </source>
</evidence>
<evidence type="ECO:0000259" key="5">
    <source>
        <dbReference type="PROSITE" id="PS51078"/>
    </source>
</evidence>